<dbReference type="GO" id="GO:0016791">
    <property type="term" value="F:phosphatase activity"/>
    <property type="evidence" value="ECO:0007669"/>
    <property type="project" value="TreeGrafter"/>
</dbReference>
<dbReference type="InterPro" id="IPR029033">
    <property type="entry name" value="His_PPase_superfam"/>
</dbReference>
<dbReference type="STRING" id="695939.SAMN00790413_00365"/>
<evidence type="ECO:0000256" key="1">
    <source>
        <dbReference type="PIRSR" id="PIRSR613078-1"/>
    </source>
</evidence>
<accession>A0A1W1V7J6</accession>
<sequence>MSPAPLRLTLVRHAATAWNEGGRWQGLTDNPIGPNGEAQARALAAHLTPPYDLAFSSDLSRAVQTAELALPGHPLILDPRLREYHLGELEGLSAAEMQAHPGFAAWQADPWRTPAPGGNSLHALAASVRGWAEDLPDGARVIAFSHSIAVRTLLVDLFGLPLVPQPNYPIPYSLRVGHTERVELEREGQVWRKAESGGGTA</sequence>
<feature type="binding site" evidence="2">
    <location>
        <position position="61"/>
    </location>
    <ligand>
        <name>substrate</name>
    </ligand>
</feature>
<dbReference type="AlphaFoldDB" id="A0A1W1V7J6"/>
<reference evidence="3 4" key="1">
    <citation type="submission" date="2017-04" db="EMBL/GenBank/DDBJ databases">
        <authorList>
            <person name="Afonso C.L."/>
            <person name="Miller P.J."/>
            <person name="Scott M.A."/>
            <person name="Spackman E."/>
            <person name="Goraichik I."/>
            <person name="Dimitrov K.M."/>
            <person name="Suarez D.L."/>
            <person name="Swayne D.E."/>
        </authorList>
    </citation>
    <scope>NUCLEOTIDE SEQUENCE [LARGE SCALE GENOMIC DNA]</scope>
    <source>
        <strain evidence="3 4">KR-140</strain>
    </source>
</reference>
<protein>
    <submittedName>
        <fullName evidence="3">Probable phosphoglycerate mutase</fullName>
    </submittedName>
</protein>
<dbReference type="InterPro" id="IPR050275">
    <property type="entry name" value="PGM_Phosphatase"/>
</dbReference>
<dbReference type="Pfam" id="PF00300">
    <property type="entry name" value="His_Phos_1"/>
    <property type="match status" value="1"/>
</dbReference>
<dbReference type="InterPro" id="IPR013078">
    <property type="entry name" value="His_Pase_superF_clade-1"/>
</dbReference>
<dbReference type="OrthoDB" id="9782128at2"/>
<feature type="binding site" evidence="2">
    <location>
        <begin position="12"/>
        <end position="19"/>
    </location>
    <ligand>
        <name>substrate</name>
    </ligand>
</feature>
<feature type="active site" description="Proton donor/acceptor" evidence="1">
    <location>
        <position position="83"/>
    </location>
</feature>
<dbReference type="PANTHER" id="PTHR48100">
    <property type="entry name" value="BROAD-SPECIFICITY PHOSPHATASE YOR283W-RELATED"/>
    <property type="match status" value="1"/>
</dbReference>
<dbReference type="SMART" id="SM00855">
    <property type="entry name" value="PGAM"/>
    <property type="match status" value="1"/>
</dbReference>
<name>A0A1W1V7J6_9DEIO</name>
<dbReference type="GO" id="GO:0005737">
    <property type="term" value="C:cytoplasm"/>
    <property type="evidence" value="ECO:0007669"/>
    <property type="project" value="TreeGrafter"/>
</dbReference>
<dbReference type="PANTHER" id="PTHR48100:SF1">
    <property type="entry name" value="HISTIDINE PHOSPHATASE FAMILY PROTEIN-RELATED"/>
    <property type="match status" value="1"/>
</dbReference>
<gene>
    <name evidence="3" type="ORF">SAMN00790413_00365</name>
</gene>
<dbReference type="Gene3D" id="3.40.50.1240">
    <property type="entry name" value="Phosphoglycerate mutase-like"/>
    <property type="match status" value="1"/>
</dbReference>
<dbReference type="Proteomes" id="UP000192582">
    <property type="component" value="Unassembled WGS sequence"/>
</dbReference>
<evidence type="ECO:0000313" key="3">
    <source>
        <dbReference type="EMBL" id="SMB89332.1"/>
    </source>
</evidence>
<organism evidence="3 4">
    <name type="scientific">Deinococcus hopiensis KR-140</name>
    <dbReference type="NCBI Taxonomy" id="695939"/>
    <lineage>
        <taxon>Bacteria</taxon>
        <taxon>Thermotogati</taxon>
        <taxon>Deinococcota</taxon>
        <taxon>Deinococci</taxon>
        <taxon>Deinococcales</taxon>
        <taxon>Deinococcaceae</taxon>
        <taxon>Deinococcus</taxon>
    </lineage>
</organism>
<dbReference type="RefSeq" id="WP_084048052.1">
    <property type="nucleotide sequence ID" value="NZ_FWWU01000009.1"/>
</dbReference>
<dbReference type="CDD" id="cd07067">
    <property type="entry name" value="HP_PGM_like"/>
    <property type="match status" value="1"/>
</dbReference>
<keyword evidence="4" id="KW-1185">Reference proteome</keyword>
<dbReference type="EMBL" id="FWWU01000009">
    <property type="protein sequence ID" value="SMB89332.1"/>
    <property type="molecule type" value="Genomic_DNA"/>
</dbReference>
<proteinExistence type="predicted"/>
<evidence type="ECO:0000256" key="2">
    <source>
        <dbReference type="PIRSR" id="PIRSR613078-2"/>
    </source>
</evidence>
<feature type="active site" description="Tele-phosphohistidine intermediate" evidence="1">
    <location>
        <position position="13"/>
    </location>
</feature>
<evidence type="ECO:0000313" key="4">
    <source>
        <dbReference type="Proteomes" id="UP000192582"/>
    </source>
</evidence>
<dbReference type="SUPFAM" id="SSF53254">
    <property type="entry name" value="Phosphoglycerate mutase-like"/>
    <property type="match status" value="1"/>
</dbReference>